<dbReference type="WBParaSite" id="ACOC_0000845001-mRNA-1">
    <property type="protein sequence ID" value="ACOC_0000845001-mRNA-1"/>
    <property type="gene ID" value="ACOC_0000845001"/>
</dbReference>
<evidence type="ECO:0000313" key="7">
    <source>
        <dbReference type="Proteomes" id="UP000267027"/>
    </source>
</evidence>
<protein>
    <submittedName>
        <fullName evidence="8">WD_REPEATS_REGION domain-containing protein</fullName>
    </submittedName>
</protein>
<feature type="domain" description="WDR19 WD40 repeat" evidence="4">
    <location>
        <begin position="369"/>
        <end position="612"/>
    </location>
</feature>
<dbReference type="Pfam" id="PF23389">
    <property type="entry name" value="Beta-prop_WDR19_1st"/>
    <property type="match status" value="3"/>
</dbReference>
<feature type="domain" description="WDR19 first beta-propeller" evidence="5">
    <location>
        <begin position="205"/>
        <end position="355"/>
    </location>
</feature>
<dbReference type="OrthoDB" id="10250638at2759"/>
<accession>A0A158PJ85</accession>
<keyword evidence="3" id="KW-0812">Transmembrane</keyword>
<dbReference type="SUPFAM" id="SSF101908">
    <property type="entry name" value="Putative isomerase YbhE"/>
    <property type="match status" value="1"/>
</dbReference>
<dbReference type="GO" id="GO:0005929">
    <property type="term" value="C:cilium"/>
    <property type="evidence" value="ECO:0007669"/>
    <property type="project" value="TreeGrafter"/>
</dbReference>
<keyword evidence="1" id="KW-0853">WD repeat</keyword>
<evidence type="ECO:0000256" key="3">
    <source>
        <dbReference type="SAM" id="Phobius"/>
    </source>
</evidence>
<feature type="transmembrane region" description="Helical" evidence="3">
    <location>
        <begin position="629"/>
        <end position="650"/>
    </location>
</feature>
<dbReference type="Proteomes" id="UP000267027">
    <property type="component" value="Unassembled WGS sequence"/>
</dbReference>
<keyword evidence="3" id="KW-0472">Membrane</keyword>
<dbReference type="EMBL" id="UYYA01004159">
    <property type="protein sequence ID" value="VDM60036.1"/>
    <property type="molecule type" value="Genomic_DNA"/>
</dbReference>
<organism evidence="8">
    <name type="scientific">Angiostrongylus costaricensis</name>
    <name type="common">Nematode worm</name>
    <dbReference type="NCBI Taxonomy" id="334426"/>
    <lineage>
        <taxon>Eukaryota</taxon>
        <taxon>Metazoa</taxon>
        <taxon>Ecdysozoa</taxon>
        <taxon>Nematoda</taxon>
        <taxon>Chromadorea</taxon>
        <taxon>Rhabditida</taxon>
        <taxon>Rhabditina</taxon>
        <taxon>Rhabditomorpha</taxon>
        <taxon>Strongyloidea</taxon>
        <taxon>Metastrongylidae</taxon>
        <taxon>Angiostrongylus</taxon>
    </lineage>
</organism>
<reference evidence="8" key="1">
    <citation type="submission" date="2016-04" db="UniProtKB">
        <authorList>
            <consortium name="WormBaseParasite"/>
        </authorList>
    </citation>
    <scope>IDENTIFICATION</scope>
</reference>
<feature type="transmembrane region" description="Helical" evidence="3">
    <location>
        <begin position="657"/>
        <end position="683"/>
    </location>
</feature>
<feature type="domain" description="WDR19 first beta-propeller" evidence="5">
    <location>
        <begin position="74"/>
        <end position="136"/>
    </location>
</feature>
<keyword evidence="7" id="KW-1185">Reference proteome</keyword>
<name>A0A158PJ85_ANGCS</name>
<dbReference type="GO" id="GO:0030991">
    <property type="term" value="C:intraciliary transport particle A"/>
    <property type="evidence" value="ECO:0007669"/>
    <property type="project" value="TreeGrafter"/>
</dbReference>
<feature type="domain" description="WDR19 first beta-propeller" evidence="5">
    <location>
        <begin position="5"/>
        <end position="72"/>
    </location>
</feature>
<reference evidence="6 7" key="2">
    <citation type="submission" date="2018-11" db="EMBL/GenBank/DDBJ databases">
        <authorList>
            <consortium name="Pathogen Informatics"/>
        </authorList>
    </citation>
    <scope>NUCLEOTIDE SEQUENCE [LARGE SCALE GENOMIC DNA]</scope>
    <source>
        <strain evidence="6 7">Costa Rica</strain>
    </source>
</reference>
<dbReference type="InterPro" id="IPR057855">
    <property type="entry name" value="Beta-prop_WDR19_1st"/>
</dbReference>
<dbReference type="PANTHER" id="PTHR14920:SF0">
    <property type="entry name" value="WD REPEAT DOMAIN 19"/>
    <property type="match status" value="1"/>
</dbReference>
<dbReference type="InterPro" id="IPR040379">
    <property type="entry name" value="WDR19/dyf-2"/>
</dbReference>
<dbReference type="GO" id="GO:0060271">
    <property type="term" value="P:cilium assembly"/>
    <property type="evidence" value="ECO:0007669"/>
    <property type="project" value="TreeGrafter"/>
</dbReference>
<dbReference type="OMA" id="NQRKHIE"/>
<dbReference type="SUPFAM" id="SSF50969">
    <property type="entry name" value="YVTN repeat-like/Quinoprotein amine dehydrogenase"/>
    <property type="match status" value="1"/>
</dbReference>
<dbReference type="GO" id="GO:0035721">
    <property type="term" value="P:intraciliary retrograde transport"/>
    <property type="evidence" value="ECO:0007669"/>
    <property type="project" value="InterPro"/>
</dbReference>
<evidence type="ECO:0000256" key="2">
    <source>
        <dbReference type="ARBA" id="ARBA00022737"/>
    </source>
</evidence>
<dbReference type="Pfam" id="PF15911">
    <property type="entry name" value="Beta-prop_WDR19_2nd"/>
    <property type="match status" value="1"/>
</dbReference>
<dbReference type="InterPro" id="IPR011044">
    <property type="entry name" value="Quino_amine_DH_bsu"/>
</dbReference>
<dbReference type="Gene3D" id="2.130.10.10">
    <property type="entry name" value="YVTN repeat-like/Quinoprotein amine dehydrogenase"/>
    <property type="match status" value="2"/>
</dbReference>
<evidence type="ECO:0000259" key="5">
    <source>
        <dbReference type="Pfam" id="PF23389"/>
    </source>
</evidence>
<gene>
    <name evidence="6" type="ORF">ACOC_LOCUS8451</name>
</gene>
<dbReference type="PANTHER" id="PTHR14920">
    <property type="entry name" value="OSMOTIC AVOIDANCE ABNORMAL PROTEIN 1/WD REPEAT MEMBRANE PROTEIN"/>
    <property type="match status" value="1"/>
</dbReference>
<dbReference type="STRING" id="334426.A0A158PJ85"/>
<evidence type="ECO:0000313" key="8">
    <source>
        <dbReference type="WBParaSite" id="ACOC_0000845001-mRNA-1"/>
    </source>
</evidence>
<dbReference type="InterPro" id="IPR039468">
    <property type="entry name" value="WDR19_WD40_rpt"/>
</dbReference>
<sequence>MVNTLFFFSANKKVVLYDRRGAVIDALDIGGNVIGMAWDKEGDVLGIITNTSSLAILWNINTRTTEQLETAMGARKIPVLGKHQRRITDVAITKQDEILCCSDDNTITVSSSDGETVKSLVVSAKPKDLKVEEVKRPGGDVNVMELQQELFWSEGVRPFALDVLDEKYLLKILDIPRIAKQQQLTLISIIIQLTYQYYYTKYFPKVSAVLGKKTLFLSTLAEKPKEDTSFDSDTDSSVNLQFQEKYGHIVAHAWYSDGYIVIGFAKGFVVCISAHLSELGQEIFNVAEYKTYLAAVAACSPFGKILTVGDHQIKVREMRELNDIFAIVEVDTEKDLSQIECSSDGQLVAVASSGGGVSVYITKMPSMGAAYGDTMAVLSSLNQVTYWTEADKRLFSGTNPVAEVEHLSTIVDMKLNGEYMCVVMEGKARLHRILNYDSHPSVTFPEPARNTRLLSASLSNNFFIFSTEANYLVFFSLSEWCVVSEYRHTSPIRQIHPDQDGLRNVVFDERADTWVYSPVDDSMHKLPAIGSAVHYKAALWETFTIDRDTFVVYDNSNLYVYLLNRSHIEGESVLYVGSTKLPFVHYPLMLSKGIVHCLTSSGKTSGVLLDSHRTDTVLEGKPPAVVADVGAGVCILVVVGVVGVVGVVVVSVIVALVVIAAVVGVSVAADVANLVVTLLTLSIY</sequence>
<evidence type="ECO:0000259" key="4">
    <source>
        <dbReference type="Pfam" id="PF15911"/>
    </source>
</evidence>
<evidence type="ECO:0000256" key="1">
    <source>
        <dbReference type="ARBA" id="ARBA00022574"/>
    </source>
</evidence>
<proteinExistence type="predicted"/>
<keyword evidence="3" id="KW-1133">Transmembrane helix</keyword>
<keyword evidence="2" id="KW-0677">Repeat</keyword>
<evidence type="ECO:0000313" key="6">
    <source>
        <dbReference type="EMBL" id="VDM60036.1"/>
    </source>
</evidence>
<dbReference type="AlphaFoldDB" id="A0A158PJ85"/>
<dbReference type="InterPro" id="IPR015943">
    <property type="entry name" value="WD40/YVTN_repeat-like_dom_sf"/>
</dbReference>